<dbReference type="BioCyc" id="IAGG583356:GHAH-1497-MONOMER"/>
<keyword evidence="1 2" id="KW-0690">Ribosome biogenesis</keyword>
<dbReference type="HOGENOM" id="CLU_1458176_0_0_2"/>
<dbReference type="SUPFAM" id="SSF52954">
    <property type="entry name" value="Class II aaRS ABD-related"/>
    <property type="match status" value="1"/>
</dbReference>
<dbReference type="Proteomes" id="UP000001304">
    <property type="component" value="Chromosome"/>
</dbReference>
<evidence type="ECO:0000259" key="3">
    <source>
        <dbReference type="PROSITE" id="PS50833"/>
    </source>
</evidence>
<name>E0SQX9_IGNAA</name>
<feature type="domain" description="Brix" evidence="3">
    <location>
        <begin position="2"/>
        <end position="185"/>
    </location>
</feature>
<dbReference type="PROSITE" id="PS50833">
    <property type="entry name" value="BRIX"/>
    <property type="match status" value="1"/>
</dbReference>
<evidence type="ECO:0000256" key="2">
    <source>
        <dbReference type="HAMAP-Rule" id="MF_00699"/>
    </source>
</evidence>
<keyword evidence="4" id="KW-0687">Ribonucleoprotein</keyword>
<dbReference type="GO" id="GO:0006364">
    <property type="term" value="P:rRNA processing"/>
    <property type="evidence" value="ECO:0007669"/>
    <property type="project" value="InterPro"/>
</dbReference>
<reference evidence="4 5" key="1">
    <citation type="journal article" date="2010" name="Stand. Genomic Sci.">
        <title>Complete genome sequence of Ignisphaera aggregans type strain (AQ1.S1).</title>
        <authorList>
            <person name="Goker M."/>
            <person name="Held B."/>
            <person name="Lapidus A."/>
            <person name="Nolan M."/>
            <person name="Spring S."/>
            <person name="Yasawong M."/>
            <person name="Lucas S."/>
            <person name="Glavina Del Rio T."/>
            <person name="Tice H."/>
            <person name="Cheng J.F."/>
            <person name="Goodwin L."/>
            <person name="Tapia R."/>
            <person name="Pitluck S."/>
            <person name="Liolios K."/>
            <person name="Ivanova N."/>
            <person name="Mavromatis K."/>
            <person name="Mikhailova N."/>
            <person name="Pati A."/>
            <person name="Chen A."/>
            <person name="Palaniappan K."/>
            <person name="Brambilla E."/>
            <person name="Land M."/>
            <person name="Hauser L."/>
            <person name="Chang Y.J."/>
            <person name="Jeffries C.D."/>
            <person name="Brettin T."/>
            <person name="Detter J.C."/>
            <person name="Han C."/>
            <person name="Rohde M."/>
            <person name="Sikorski J."/>
            <person name="Woyke T."/>
            <person name="Bristow J."/>
            <person name="Eisen J.A."/>
            <person name="Markowitz V."/>
            <person name="Hugenholtz P."/>
            <person name="Kyrpides N.C."/>
            <person name="Klenk H.P."/>
        </authorList>
    </citation>
    <scope>NUCLEOTIDE SEQUENCE [LARGE SCALE GENOMIC DNA]</scope>
    <source>
        <strain evidence="5">DSM 17230 / JCM 13409 / AQ1.S1</strain>
    </source>
</reference>
<dbReference type="SMART" id="SM00879">
    <property type="entry name" value="Brix"/>
    <property type="match status" value="1"/>
</dbReference>
<dbReference type="InterPro" id="IPR023548">
    <property type="entry name" value="Brix_dom_Rbsml_bgen_prot"/>
</dbReference>
<accession>E0SQX9</accession>
<dbReference type="GO" id="GO:0019843">
    <property type="term" value="F:rRNA binding"/>
    <property type="evidence" value="ECO:0007669"/>
    <property type="project" value="InterPro"/>
</dbReference>
<dbReference type="Gene3D" id="3.40.50.10480">
    <property type="entry name" value="Probable brix-domain ribosomal biogenesis protein"/>
    <property type="match status" value="1"/>
</dbReference>
<protein>
    <recommendedName>
        <fullName evidence="2">Probable Brix domain-containing ribosomal biogenesis protein</fullName>
    </recommendedName>
</protein>
<proteinExistence type="inferred from homology"/>
<dbReference type="STRING" id="583356.Igag_1507"/>
<dbReference type="GO" id="GO:1990904">
    <property type="term" value="C:ribonucleoprotein complex"/>
    <property type="evidence" value="ECO:0007669"/>
    <property type="project" value="UniProtKB-KW"/>
</dbReference>
<evidence type="ECO:0000313" key="5">
    <source>
        <dbReference type="Proteomes" id="UP000001304"/>
    </source>
</evidence>
<keyword evidence="5" id="KW-1185">Reference proteome</keyword>
<sequence>MIKFLVTTSHRPTRNTRRFTKFISMILPNFIRVNRGKLTLSMLALQAIDMNIDRVVIIRNRKGNPGYIDIYNVDYLNNSLRLLCTLKICGYSLSTTIRGGLAKKRTFNGIVLNLDIEEDLDKSEMNEALECLVHLFPLTIQRPSDNMCKQDNYLFVNIRKNVENRIYEVKFQDCARLLGILRICT</sequence>
<dbReference type="InterPro" id="IPR007109">
    <property type="entry name" value="Brix"/>
</dbReference>
<gene>
    <name evidence="4" type="ordered locus">Igag_1507</name>
</gene>
<evidence type="ECO:0000313" key="4">
    <source>
        <dbReference type="EMBL" id="ADM28309.1"/>
    </source>
</evidence>
<comment type="function">
    <text evidence="2">Probably involved in the biogenesis of the ribosome.</text>
</comment>
<dbReference type="AlphaFoldDB" id="E0SQX9"/>
<dbReference type="KEGG" id="iag:Igag_1507"/>
<evidence type="ECO:0000256" key="1">
    <source>
        <dbReference type="ARBA" id="ARBA00022517"/>
    </source>
</evidence>
<dbReference type="EMBL" id="CP002098">
    <property type="protein sequence ID" value="ADM28309.1"/>
    <property type="molecule type" value="Genomic_DNA"/>
</dbReference>
<dbReference type="HAMAP" id="MF_00699">
    <property type="entry name" value="BriX"/>
    <property type="match status" value="1"/>
</dbReference>
<organism evidence="4 5">
    <name type="scientific">Ignisphaera aggregans (strain DSM 17230 / JCM 13409 / AQ1.S1)</name>
    <dbReference type="NCBI Taxonomy" id="583356"/>
    <lineage>
        <taxon>Archaea</taxon>
        <taxon>Thermoproteota</taxon>
        <taxon>Thermoprotei</taxon>
        <taxon>Desulfurococcales</taxon>
        <taxon>Desulfurococcaceae</taxon>
        <taxon>Ignisphaera</taxon>
    </lineage>
</organism>